<dbReference type="FunCoup" id="A0A1Z5RMR5">
    <property type="interactions" value="37"/>
</dbReference>
<evidence type="ECO:0000313" key="2">
    <source>
        <dbReference type="EMBL" id="OQU84998.1"/>
    </source>
</evidence>
<feature type="compositionally biased region" description="Low complexity" evidence="1">
    <location>
        <begin position="190"/>
        <end position="206"/>
    </location>
</feature>
<feature type="compositionally biased region" description="Low complexity" evidence="1">
    <location>
        <begin position="133"/>
        <end position="143"/>
    </location>
</feature>
<feature type="region of interest" description="Disordered" evidence="1">
    <location>
        <begin position="64"/>
        <end position="90"/>
    </location>
</feature>
<proteinExistence type="predicted"/>
<accession>A0A1Z5RMR5</accession>
<dbReference type="AlphaFoldDB" id="A0A1Z5RMR5"/>
<gene>
    <name evidence="2" type="ORF">SORBI_3004G154900</name>
</gene>
<evidence type="ECO:0000256" key="1">
    <source>
        <dbReference type="SAM" id="MobiDB-lite"/>
    </source>
</evidence>
<dbReference type="PANTHER" id="PTHR31903:SF22">
    <property type="entry name" value="OS02G0507600 PROTEIN"/>
    <property type="match status" value="1"/>
</dbReference>
<protein>
    <submittedName>
        <fullName evidence="2">Uncharacterized protein</fullName>
    </submittedName>
</protein>
<name>A0A1Z5RMR5_SORBI</name>
<dbReference type="PANTHER" id="PTHR31903">
    <property type="entry name" value="F12F1.11-RELATED"/>
    <property type="match status" value="1"/>
</dbReference>
<dbReference type="InParanoid" id="A0A1Z5RMR5"/>
<organism evidence="2 3">
    <name type="scientific">Sorghum bicolor</name>
    <name type="common">Sorghum</name>
    <name type="synonym">Sorghum vulgare</name>
    <dbReference type="NCBI Taxonomy" id="4558"/>
    <lineage>
        <taxon>Eukaryota</taxon>
        <taxon>Viridiplantae</taxon>
        <taxon>Streptophyta</taxon>
        <taxon>Embryophyta</taxon>
        <taxon>Tracheophyta</taxon>
        <taxon>Spermatophyta</taxon>
        <taxon>Magnoliopsida</taxon>
        <taxon>Liliopsida</taxon>
        <taxon>Poales</taxon>
        <taxon>Poaceae</taxon>
        <taxon>PACMAD clade</taxon>
        <taxon>Panicoideae</taxon>
        <taxon>Andropogonodae</taxon>
        <taxon>Andropogoneae</taxon>
        <taxon>Sorghinae</taxon>
        <taxon>Sorghum</taxon>
    </lineage>
</organism>
<feature type="compositionally biased region" description="Basic residues" evidence="1">
    <location>
        <begin position="144"/>
        <end position="154"/>
    </location>
</feature>
<feature type="compositionally biased region" description="Acidic residues" evidence="1">
    <location>
        <begin position="222"/>
        <end position="238"/>
    </location>
</feature>
<dbReference type="Proteomes" id="UP000000768">
    <property type="component" value="Chromosome 4"/>
</dbReference>
<dbReference type="OMA" id="SHKPPDF"/>
<dbReference type="eggNOG" id="ENOG502RYTJ">
    <property type="taxonomic scope" value="Eukaryota"/>
</dbReference>
<dbReference type="Gramene" id="OQU84998">
    <property type="protein sequence ID" value="OQU84998"/>
    <property type="gene ID" value="SORBI_3004G154900"/>
</dbReference>
<sequence>MKTLCPKPGKGGKIHPSPAEDPIAAAFRLLPAAILVLVAGLCPEDQRVLAHLVTRSFLVGWDAATAPPPEQQQARGGGGGGGGTRRRARGHPPTVGCLCFECYGSFWSRWDCSPQHDRIHDVLEAFEEHLRAAESAAAATPPSSKRRDKGKRGRAPAAATTPPPPARSSPESLEPAASEVAAQEPPSSPLLPSCPSTAPTPAACLSENTENVPEETAASEAQADDECGGEVAVEAEAEEERKRGWADVMGGVLNLRRWGIWSPAAVESGAT</sequence>
<feature type="region of interest" description="Disordered" evidence="1">
    <location>
        <begin position="133"/>
        <end position="242"/>
    </location>
</feature>
<evidence type="ECO:0000313" key="3">
    <source>
        <dbReference type="Proteomes" id="UP000000768"/>
    </source>
</evidence>
<reference evidence="2 3" key="1">
    <citation type="journal article" date="2009" name="Nature">
        <title>The Sorghum bicolor genome and the diversification of grasses.</title>
        <authorList>
            <person name="Paterson A.H."/>
            <person name="Bowers J.E."/>
            <person name="Bruggmann R."/>
            <person name="Dubchak I."/>
            <person name="Grimwood J."/>
            <person name="Gundlach H."/>
            <person name="Haberer G."/>
            <person name="Hellsten U."/>
            <person name="Mitros T."/>
            <person name="Poliakov A."/>
            <person name="Schmutz J."/>
            <person name="Spannagl M."/>
            <person name="Tang H."/>
            <person name="Wang X."/>
            <person name="Wicker T."/>
            <person name="Bharti A.K."/>
            <person name="Chapman J."/>
            <person name="Feltus F.A."/>
            <person name="Gowik U."/>
            <person name="Grigoriev I.V."/>
            <person name="Lyons E."/>
            <person name="Maher C.A."/>
            <person name="Martis M."/>
            <person name="Narechania A."/>
            <person name="Otillar R.P."/>
            <person name="Penning B.W."/>
            <person name="Salamov A.A."/>
            <person name="Wang Y."/>
            <person name="Zhang L."/>
            <person name="Carpita N.C."/>
            <person name="Freeling M."/>
            <person name="Gingle A.R."/>
            <person name="Hash C.T."/>
            <person name="Keller B."/>
            <person name="Klein P."/>
            <person name="Kresovich S."/>
            <person name="McCann M.C."/>
            <person name="Ming R."/>
            <person name="Peterson D.G."/>
            <person name="Mehboob-ur-Rahman"/>
            <person name="Ware D."/>
            <person name="Westhoff P."/>
            <person name="Mayer K.F."/>
            <person name="Messing J."/>
            <person name="Rokhsar D.S."/>
        </authorList>
    </citation>
    <scope>NUCLEOTIDE SEQUENCE [LARGE SCALE GENOMIC DNA]</scope>
    <source>
        <strain evidence="3">cv. BTx623</strain>
    </source>
</reference>
<keyword evidence="3" id="KW-1185">Reference proteome</keyword>
<reference evidence="3" key="2">
    <citation type="journal article" date="2018" name="Plant J.">
        <title>The Sorghum bicolor reference genome: improved assembly, gene annotations, a transcriptome atlas, and signatures of genome organization.</title>
        <authorList>
            <person name="McCormick R.F."/>
            <person name="Truong S.K."/>
            <person name="Sreedasyam A."/>
            <person name="Jenkins J."/>
            <person name="Shu S."/>
            <person name="Sims D."/>
            <person name="Kennedy M."/>
            <person name="Amirebrahimi M."/>
            <person name="Weers B.D."/>
            <person name="McKinley B."/>
            <person name="Mattison A."/>
            <person name="Morishige D.T."/>
            <person name="Grimwood J."/>
            <person name="Schmutz J."/>
            <person name="Mullet J.E."/>
        </authorList>
    </citation>
    <scope>NUCLEOTIDE SEQUENCE [LARGE SCALE GENOMIC DNA]</scope>
    <source>
        <strain evidence="3">cv. BTx623</strain>
    </source>
</reference>
<feature type="compositionally biased region" description="Low complexity" evidence="1">
    <location>
        <begin position="168"/>
        <end position="182"/>
    </location>
</feature>
<dbReference type="EMBL" id="CM000763">
    <property type="protein sequence ID" value="OQU84998.1"/>
    <property type="molecule type" value="Genomic_DNA"/>
</dbReference>
<dbReference type="STRING" id="4558.A0A1Z5RMR5"/>
<dbReference type="OrthoDB" id="1937859at2759"/>